<evidence type="ECO:0000313" key="2">
    <source>
        <dbReference type="Proteomes" id="UP000885826"/>
    </source>
</evidence>
<dbReference type="Proteomes" id="UP000885826">
    <property type="component" value="Unassembled WGS sequence"/>
</dbReference>
<dbReference type="EMBL" id="DRIG01000011">
    <property type="protein sequence ID" value="HEC77660.1"/>
    <property type="molecule type" value="Genomic_DNA"/>
</dbReference>
<proteinExistence type="predicted"/>
<comment type="caution">
    <text evidence="1">The sequence shown here is derived from an EMBL/GenBank/DDBJ whole genome shotgun (WGS) entry which is preliminary data.</text>
</comment>
<organism evidence="1 2">
    <name type="scientific">candidate division WOR-3 bacterium</name>
    <dbReference type="NCBI Taxonomy" id="2052148"/>
    <lineage>
        <taxon>Bacteria</taxon>
        <taxon>Bacteria division WOR-3</taxon>
    </lineage>
</organism>
<protein>
    <submittedName>
        <fullName evidence="1">Uncharacterized protein</fullName>
    </submittedName>
</protein>
<gene>
    <name evidence="1" type="ORF">ENI34_00780</name>
</gene>
<name>A0A9C9EKN3_UNCW3</name>
<accession>A0A9C9EKN3</accession>
<evidence type="ECO:0000313" key="1">
    <source>
        <dbReference type="EMBL" id="HEC77660.1"/>
    </source>
</evidence>
<reference evidence="1" key="1">
    <citation type="journal article" date="2020" name="mSystems">
        <title>Genome- and Community-Level Interaction Insights into Carbon Utilization and Element Cycling Functions of Hydrothermarchaeota in Hydrothermal Sediment.</title>
        <authorList>
            <person name="Zhou Z."/>
            <person name="Liu Y."/>
            <person name="Xu W."/>
            <person name="Pan J."/>
            <person name="Luo Z.H."/>
            <person name="Li M."/>
        </authorList>
    </citation>
    <scope>NUCLEOTIDE SEQUENCE</scope>
    <source>
        <strain evidence="1">HyVt-388</strain>
    </source>
</reference>
<dbReference type="AlphaFoldDB" id="A0A9C9EKN3"/>
<sequence length="245" mass="29898">MSPEWINYVSKKRQKVLLQILEELSLLQDKKELNFIIIGALPLLINGYLNYKVYWDIDLLFKDRQSLQEFISEPKPDSLRIVDYDEHLMVNKNISSLHTAWSFNKTWFNVDYIIKERRYFEFYTWKKENLKFYRESVLFNNREFRIDIYLANPWDIIIDKITSPRTARDIELKVEFSVDIRHIFAIYQKEKNNEKFWRYVFRKAAFFEKEQTFKKKFFKILSLAPELGYEQIKISDEVLKKLGQK</sequence>